<dbReference type="EMBL" id="CP102480">
    <property type="protein sequence ID" value="UUX51877.1"/>
    <property type="molecule type" value="Genomic_DNA"/>
</dbReference>
<gene>
    <name evidence="1" type="ORF">NUH88_09275</name>
</gene>
<reference evidence="1" key="1">
    <citation type="submission" date="2022-08" db="EMBL/GenBank/DDBJ databases">
        <title>Nisaea acidiphila sp. nov., isolated from a marine algal debris and emended description of the genus Nisaea Urios et al. 2008.</title>
        <authorList>
            <person name="Kwon K."/>
        </authorList>
    </citation>
    <scope>NUCLEOTIDE SEQUENCE</scope>
    <source>
        <strain evidence="1">MEBiC11861</strain>
    </source>
</reference>
<dbReference type="KEGG" id="naci:NUH88_09275"/>
<proteinExistence type="predicted"/>
<organism evidence="1 2">
    <name type="scientific">Nisaea acidiphila</name>
    <dbReference type="NCBI Taxonomy" id="1862145"/>
    <lineage>
        <taxon>Bacteria</taxon>
        <taxon>Pseudomonadati</taxon>
        <taxon>Pseudomonadota</taxon>
        <taxon>Alphaproteobacteria</taxon>
        <taxon>Rhodospirillales</taxon>
        <taxon>Thalassobaculaceae</taxon>
        <taxon>Nisaea</taxon>
    </lineage>
</organism>
<keyword evidence="2" id="KW-1185">Reference proteome</keyword>
<accession>A0A9J7B2J0</accession>
<dbReference type="Proteomes" id="UP001060336">
    <property type="component" value="Chromosome"/>
</dbReference>
<sequence>MIQTRRIVHKSLVFLKIDIQEALTGEAVEKGIEVLDRYPEYGSGGPVLWDLREADLSRYSTREMVVTNFVLQRYPGRLSAKSASLVADRSAMLLARLWSVYRIEQFPQERRAFLDFEDAVAWLAEGIPAAAETT</sequence>
<evidence type="ECO:0000313" key="1">
    <source>
        <dbReference type="EMBL" id="UUX51877.1"/>
    </source>
</evidence>
<dbReference type="AlphaFoldDB" id="A0A9J7B2J0"/>
<protein>
    <submittedName>
        <fullName evidence="1">Uncharacterized protein</fullName>
    </submittedName>
</protein>
<name>A0A9J7B2J0_9PROT</name>
<evidence type="ECO:0000313" key="2">
    <source>
        <dbReference type="Proteomes" id="UP001060336"/>
    </source>
</evidence>
<dbReference type="RefSeq" id="WP_257771612.1">
    <property type="nucleotide sequence ID" value="NZ_CP102480.1"/>
</dbReference>